<dbReference type="InParanoid" id="D2V7M1"/>
<evidence type="ECO:0000313" key="8">
    <source>
        <dbReference type="EMBL" id="EFC47273.1"/>
    </source>
</evidence>
<keyword evidence="4 7" id="KW-0442">Lipid degradation</keyword>
<feature type="signal peptide" evidence="7">
    <location>
        <begin position="1"/>
        <end position="29"/>
    </location>
</feature>
<reference evidence="8 9" key="1">
    <citation type="journal article" date="2010" name="Cell">
        <title>The genome of Naegleria gruberi illuminates early eukaryotic versatility.</title>
        <authorList>
            <person name="Fritz-Laylin L.K."/>
            <person name="Prochnik S.E."/>
            <person name="Ginger M.L."/>
            <person name="Dacks J.B."/>
            <person name="Carpenter M.L."/>
            <person name="Field M.C."/>
            <person name="Kuo A."/>
            <person name="Paredez A."/>
            <person name="Chapman J."/>
            <person name="Pham J."/>
            <person name="Shu S."/>
            <person name="Neupane R."/>
            <person name="Cipriano M."/>
            <person name="Mancuso J."/>
            <person name="Tu H."/>
            <person name="Salamov A."/>
            <person name="Lindquist E."/>
            <person name="Shapiro H."/>
            <person name="Lucas S."/>
            <person name="Grigoriev I.V."/>
            <person name="Cande W.Z."/>
            <person name="Fulton C."/>
            <person name="Rokhsar D.S."/>
            <person name="Dawson S.C."/>
        </authorList>
    </citation>
    <scope>NUCLEOTIDE SEQUENCE [LARGE SCALE GENOMIC DNA]</scope>
    <source>
        <strain evidence="8 9">NEG-M</strain>
    </source>
</reference>
<keyword evidence="9" id="KW-1185">Reference proteome</keyword>
<keyword evidence="3 7" id="KW-0378">Hydrolase</keyword>
<dbReference type="OrthoDB" id="443524at2759"/>
<protein>
    <recommendedName>
        <fullName evidence="7">Phospholipase B-like</fullName>
        <ecNumber evidence="7">3.1.1.-</ecNumber>
    </recommendedName>
</protein>
<dbReference type="AlphaFoldDB" id="D2V7M1"/>
<dbReference type="RefSeq" id="XP_002680017.1">
    <property type="nucleotide sequence ID" value="XM_002679971.1"/>
</dbReference>
<dbReference type="PANTHER" id="PTHR12370">
    <property type="entry name" value="PHOSPHOLIPASE B-RELATED"/>
    <property type="match status" value="1"/>
</dbReference>
<evidence type="ECO:0000256" key="2">
    <source>
        <dbReference type="ARBA" id="ARBA00022729"/>
    </source>
</evidence>
<evidence type="ECO:0000256" key="5">
    <source>
        <dbReference type="ARBA" id="ARBA00023098"/>
    </source>
</evidence>
<comment type="function">
    <text evidence="7">Putative phospholipase.</text>
</comment>
<dbReference type="Pfam" id="PF04916">
    <property type="entry name" value="Phospholip_B"/>
    <property type="match status" value="1"/>
</dbReference>
<keyword evidence="6" id="KW-0325">Glycoprotein</keyword>
<keyword evidence="5 7" id="KW-0443">Lipid metabolism</keyword>
<sequence>MHNNKTFACCCATLLVVLLSILMISSRDALVFGKFIINNKKVMPTITFEELKKLLPKEDLSKLKAEALINTVSIYCSSSASSTSKYYLKETSTSFTYTFGNYDFDKAIAVGILYDGYSPVLNNQTDAVDGWMRLWVSTFTNVNRESSGVDACYKSEINRQYAAGMVEGLLTQPQIYNFFQNQYSNWKFAKNNVDLKAKFGDNNEWVKSHERFRSSQQQGRNSSNYYFPSALVAYMQDNYNWLNQQVASNPTSNYWKQVGGTLTQFNGLVQGYTIRAEQEKNEVYGSLNWLDLYFLQAAGDMETLETAIKDPSTTTRSRNNNNNNGIVLPDEETMTDCSALIKITPDCLNLFAGHTTWRGYNIINKMYKVYSLLLNNVASKTVSFASSPSFLSSKDDFYVTENGLVTMETTNDVFNETLFQYITPKSVLCWVRSIVANRLATTSKEWVYYFGLYNSGTYNNQWMALDYKNFKPGVCHLPKDSFWILEQIPGSVMTRDVTDVLNKQSFWSSFNIPYFEHIYNISGYQQAKQKFGNDYDYNLCSRALIFKREQAKIGADRSKPVDYKDFGRVLQFNEWKTDPYSLGDPSKAVSSRYDLRDLRFAAFGGIDTKVTDYVKNLKHTSMWGICGPTHQDESQTPPFTWTDKFKATHLGQPQTYNFDWVDLEDVDSFYSSLSQKSKRRN</sequence>
<comment type="similarity">
    <text evidence="1 7">Belongs to the phospholipase B-like family.</text>
</comment>
<accession>D2V7M1</accession>
<dbReference type="Gene3D" id="3.60.60.30">
    <property type="match status" value="1"/>
</dbReference>
<dbReference type="GO" id="GO:0009395">
    <property type="term" value="P:phospholipid catabolic process"/>
    <property type="evidence" value="ECO:0007669"/>
    <property type="project" value="TreeGrafter"/>
</dbReference>
<dbReference type="VEuPathDB" id="AmoebaDB:NAEGRDRAFT_78914"/>
<dbReference type="eggNOG" id="KOG3774">
    <property type="taxonomic scope" value="Eukaryota"/>
</dbReference>
<gene>
    <name evidence="8" type="ORF">NAEGRDRAFT_78914</name>
</gene>
<dbReference type="EC" id="3.1.1.-" evidence="7"/>
<organism evidence="9">
    <name type="scientific">Naegleria gruberi</name>
    <name type="common">Amoeba</name>
    <dbReference type="NCBI Taxonomy" id="5762"/>
    <lineage>
        <taxon>Eukaryota</taxon>
        <taxon>Discoba</taxon>
        <taxon>Heterolobosea</taxon>
        <taxon>Tetramitia</taxon>
        <taxon>Eutetramitia</taxon>
        <taxon>Vahlkampfiidae</taxon>
        <taxon>Naegleria</taxon>
    </lineage>
</organism>
<keyword evidence="2 7" id="KW-0732">Signal</keyword>
<dbReference type="EMBL" id="GG738855">
    <property type="protein sequence ID" value="EFC47273.1"/>
    <property type="molecule type" value="Genomic_DNA"/>
</dbReference>
<feature type="chain" id="PRO_5011327650" description="Phospholipase B-like" evidence="7">
    <location>
        <begin position="30"/>
        <end position="681"/>
    </location>
</feature>
<name>D2V7M1_NAEGR</name>
<evidence type="ECO:0000256" key="6">
    <source>
        <dbReference type="ARBA" id="ARBA00023180"/>
    </source>
</evidence>
<dbReference type="GO" id="GO:0004620">
    <property type="term" value="F:phospholipase activity"/>
    <property type="evidence" value="ECO:0007669"/>
    <property type="project" value="InterPro"/>
</dbReference>
<dbReference type="GeneID" id="8849448"/>
<evidence type="ECO:0000256" key="4">
    <source>
        <dbReference type="ARBA" id="ARBA00022963"/>
    </source>
</evidence>
<evidence type="ECO:0000256" key="3">
    <source>
        <dbReference type="ARBA" id="ARBA00022801"/>
    </source>
</evidence>
<dbReference type="GO" id="GO:0005576">
    <property type="term" value="C:extracellular region"/>
    <property type="evidence" value="ECO:0007669"/>
    <property type="project" value="TreeGrafter"/>
</dbReference>
<evidence type="ECO:0000256" key="7">
    <source>
        <dbReference type="RuleBase" id="RU364138"/>
    </source>
</evidence>
<dbReference type="InterPro" id="IPR007000">
    <property type="entry name" value="PLipase_B-like"/>
</dbReference>
<evidence type="ECO:0000313" key="9">
    <source>
        <dbReference type="Proteomes" id="UP000006671"/>
    </source>
</evidence>
<dbReference type="PANTHER" id="PTHR12370:SF3">
    <property type="entry name" value="PHOSPHOLIPASE B-LIKE 2-RELATED"/>
    <property type="match status" value="1"/>
</dbReference>
<dbReference type="Proteomes" id="UP000006671">
    <property type="component" value="Unassembled WGS sequence"/>
</dbReference>
<evidence type="ECO:0000256" key="1">
    <source>
        <dbReference type="ARBA" id="ARBA00007835"/>
    </source>
</evidence>
<proteinExistence type="inferred from homology"/>
<dbReference type="KEGG" id="ngr:NAEGRDRAFT_78914"/>